<dbReference type="PANTHER" id="PTHR45681">
    <property type="entry name" value="POLYKETIDE SYNTHASE 44-RELATED"/>
    <property type="match status" value="1"/>
</dbReference>
<feature type="domain" description="Malonyl-CoA:ACP transacylase (MAT)" evidence="2">
    <location>
        <begin position="8"/>
        <end position="300"/>
    </location>
</feature>
<evidence type="ECO:0000256" key="1">
    <source>
        <dbReference type="ARBA" id="ARBA00022679"/>
    </source>
</evidence>
<protein>
    <submittedName>
        <fullName evidence="3">Malonyl CoA-acyl carrier protein transacylase</fullName>
    </submittedName>
</protein>
<gene>
    <name evidence="3" type="ORF">JCM9152_4177</name>
</gene>
<dbReference type="RefSeq" id="WP_035347016.1">
    <property type="nucleotide sequence ID" value="NZ_BAUU01000043.1"/>
</dbReference>
<dbReference type="Proteomes" id="UP000018895">
    <property type="component" value="Unassembled WGS sequence"/>
</dbReference>
<keyword evidence="1" id="KW-0808">Transferase</keyword>
<dbReference type="OrthoDB" id="9765680at2"/>
<comment type="caution">
    <text evidence="3">The sequence shown here is derived from an EMBL/GenBank/DDBJ whole genome shotgun (WGS) entry which is preliminary data.</text>
</comment>
<dbReference type="EMBL" id="BAUU01000043">
    <property type="protein sequence ID" value="GAE32633.1"/>
    <property type="molecule type" value="Genomic_DNA"/>
</dbReference>
<dbReference type="AlphaFoldDB" id="W4QLW6"/>
<dbReference type="GO" id="GO:0016740">
    <property type="term" value="F:transferase activity"/>
    <property type="evidence" value="ECO:0007669"/>
    <property type="project" value="UniProtKB-KW"/>
</dbReference>
<dbReference type="InterPro" id="IPR001227">
    <property type="entry name" value="Ac_transferase_dom_sf"/>
</dbReference>
<proteinExistence type="predicted"/>
<dbReference type="Pfam" id="PF00698">
    <property type="entry name" value="Acyl_transf_1"/>
    <property type="match status" value="1"/>
</dbReference>
<reference evidence="3" key="1">
    <citation type="journal article" date="2014" name="Genome Announc.">
        <title>Draft Genome Sequences of Three Alkaliphilic Bacillus Strains, Bacillus wakoensis JCM 9140T, Bacillus akibai JCM 9157T, and Bacillus hemicellulosilyticus JCM 9152T.</title>
        <authorList>
            <person name="Yuki M."/>
            <person name="Oshima K."/>
            <person name="Suda W."/>
            <person name="Oshida Y."/>
            <person name="Kitamura K."/>
            <person name="Iida T."/>
            <person name="Hattori M."/>
            <person name="Ohkuma M."/>
        </authorList>
    </citation>
    <scope>NUCLEOTIDE SEQUENCE [LARGE SCALE GENOMIC DNA]</scope>
    <source>
        <strain evidence="3">JCM 9152</strain>
    </source>
</reference>
<sequence>MSSSIIFTCAGQGSHFPAMGKNLIEQCPTFRATITELDQLVQKELSFSIIDILYTKKPQPFLQLLHTHTAIFIVEYSLAQLLIQSGIQPNKVIGMSLGEYVAAAITGMLNLNEALDAVIYQAQLIEKHCSLGGMLIIIAQPDLYQKYSLSDHSTLISKGDGSHFIVAGKHSDLLFVTEQLKANKVPYQSLPVQYAFHTHEMDRIKDYFVPYLQSLSFHSPKIPFLSCTSNEHFHHPQLHFWNIIRQPIQLEKGFRQTNLTSDYFIDLSPGGVIAHSLKRMFPYIDSHQVFPILSPTHKDDENLRYLLKSFKHIAT</sequence>
<dbReference type="STRING" id="1236971.JCM9152_4177"/>
<evidence type="ECO:0000313" key="3">
    <source>
        <dbReference type="EMBL" id="GAE32633.1"/>
    </source>
</evidence>
<dbReference type="SUPFAM" id="SSF52151">
    <property type="entry name" value="FabD/lysophospholipase-like"/>
    <property type="match status" value="1"/>
</dbReference>
<dbReference type="InterPro" id="IPR014043">
    <property type="entry name" value="Acyl_transferase_dom"/>
</dbReference>
<dbReference type="InterPro" id="IPR016035">
    <property type="entry name" value="Acyl_Trfase/lysoPLipase"/>
</dbReference>
<accession>W4QLW6</accession>
<name>W4QLW6_9BACI</name>
<organism evidence="3 4">
    <name type="scientific">Halalkalibacter hemicellulosilyticusJCM 9152</name>
    <dbReference type="NCBI Taxonomy" id="1236971"/>
    <lineage>
        <taxon>Bacteria</taxon>
        <taxon>Bacillati</taxon>
        <taxon>Bacillota</taxon>
        <taxon>Bacilli</taxon>
        <taxon>Bacillales</taxon>
        <taxon>Bacillaceae</taxon>
        <taxon>Halalkalibacter</taxon>
    </lineage>
</organism>
<evidence type="ECO:0000259" key="2">
    <source>
        <dbReference type="SMART" id="SM00827"/>
    </source>
</evidence>
<dbReference type="SMART" id="SM00827">
    <property type="entry name" value="PKS_AT"/>
    <property type="match status" value="1"/>
</dbReference>
<dbReference type="PANTHER" id="PTHR45681:SF6">
    <property type="entry name" value="POLYKETIDE SYNTHASE 37"/>
    <property type="match status" value="1"/>
</dbReference>
<evidence type="ECO:0000313" key="4">
    <source>
        <dbReference type="Proteomes" id="UP000018895"/>
    </source>
</evidence>
<dbReference type="InterPro" id="IPR050444">
    <property type="entry name" value="Polyketide_Synthase"/>
</dbReference>
<keyword evidence="4" id="KW-1185">Reference proteome</keyword>
<dbReference type="Gene3D" id="3.40.366.10">
    <property type="entry name" value="Malonyl-Coenzyme A Acyl Carrier Protein, domain 2"/>
    <property type="match status" value="1"/>
</dbReference>